<dbReference type="GO" id="GO:0008254">
    <property type="term" value="F:3'-nucleotidase activity"/>
    <property type="evidence" value="ECO:0007669"/>
    <property type="project" value="TreeGrafter"/>
</dbReference>
<dbReference type="GO" id="GO:0052834">
    <property type="term" value="F:inositol monophosphate phosphatase activity"/>
    <property type="evidence" value="ECO:0007669"/>
    <property type="project" value="UniProtKB-EC"/>
</dbReference>
<protein>
    <recommendedName>
        <fullName evidence="15">Putative inositol monophosphatase 3</fullName>
        <ecNumber evidence="6">3.1.3.25</ecNumber>
    </recommendedName>
    <alternativeName>
        <fullName evidence="14">Inositol-1(or 4)-monophosphatase 3</fullName>
    </alternativeName>
    <alternativeName>
        <fullName evidence="13">Myo-inositol monophosphatase A3</fullName>
    </alternativeName>
</protein>
<dbReference type="CDD" id="cd01640">
    <property type="entry name" value="IPPase"/>
    <property type="match status" value="1"/>
</dbReference>
<feature type="binding site" evidence="16">
    <location>
        <position position="170"/>
    </location>
    <ligand>
        <name>Mg(2+)</name>
        <dbReference type="ChEBI" id="CHEBI:18420"/>
        <label>1</label>
        <note>catalytic</note>
    </ligand>
</feature>
<gene>
    <name evidence="18" type="primary">Dere\GG17765</name>
    <name evidence="18" type="synonym">dere_GLEANR_2665</name>
    <name evidence="18" type="synonym">GG17765</name>
    <name evidence="18" type="ORF">Dere_GG17765</name>
</gene>
<evidence type="ECO:0000256" key="8">
    <source>
        <dbReference type="ARBA" id="ARBA00022723"/>
    </source>
</evidence>
<keyword evidence="8 16" id="KW-0479">Metal-binding</keyword>
<evidence type="ECO:0000256" key="14">
    <source>
        <dbReference type="ARBA" id="ARBA00042949"/>
    </source>
</evidence>
<evidence type="ECO:0000256" key="5">
    <source>
        <dbReference type="ARBA" id="ARBA00009759"/>
    </source>
</evidence>
<comment type="subcellular location">
    <subcellularLocation>
        <location evidence="3">Membrane</location>
        <topology evidence="3">Single-pass membrane protein</topology>
    </subcellularLocation>
</comment>
<dbReference type="Gene3D" id="3.30.540.10">
    <property type="entry name" value="Fructose-1,6-Bisphosphatase, subunit A, domain 1"/>
    <property type="match status" value="1"/>
</dbReference>
<evidence type="ECO:0000256" key="3">
    <source>
        <dbReference type="ARBA" id="ARBA00004167"/>
    </source>
</evidence>
<evidence type="ECO:0000256" key="4">
    <source>
        <dbReference type="ARBA" id="ARBA00005152"/>
    </source>
</evidence>
<evidence type="ECO:0000256" key="15">
    <source>
        <dbReference type="ARBA" id="ARBA00074068"/>
    </source>
</evidence>
<dbReference type="AlphaFoldDB" id="B3NWQ7"/>
<comment type="similarity">
    <text evidence="5">Belongs to the inositol monophosphatase superfamily.</text>
</comment>
<feature type="transmembrane region" description="Helical" evidence="17">
    <location>
        <begin position="12"/>
        <end position="33"/>
    </location>
</feature>
<comment type="catalytic activity">
    <reaction evidence="1">
        <text>a myo-inositol phosphate + H2O = myo-inositol + phosphate</text>
        <dbReference type="Rhea" id="RHEA:24056"/>
        <dbReference type="ChEBI" id="CHEBI:15377"/>
        <dbReference type="ChEBI" id="CHEBI:17268"/>
        <dbReference type="ChEBI" id="CHEBI:43474"/>
        <dbReference type="ChEBI" id="CHEBI:84139"/>
        <dbReference type="EC" id="3.1.3.25"/>
    </reaction>
</comment>
<dbReference type="PANTHER" id="PTHR43028:SF4">
    <property type="entry name" value="INOSITOL MONOPHOSPHATASE 3"/>
    <property type="match status" value="1"/>
</dbReference>
<evidence type="ECO:0000256" key="10">
    <source>
        <dbReference type="ARBA" id="ARBA00022842"/>
    </source>
</evidence>
<dbReference type="GO" id="GO:0046854">
    <property type="term" value="P:phosphatidylinositol phosphate biosynthetic process"/>
    <property type="evidence" value="ECO:0007669"/>
    <property type="project" value="InterPro"/>
</dbReference>
<evidence type="ECO:0000313" key="18">
    <source>
        <dbReference type="EMBL" id="EDV47219.1"/>
    </source>
</evidence>
<comment type="pathway">
    <text evidence="4">Polyol metabolism; myo-inositol biosynthesis; myo-inositol from D-glucose 6-phosphate: step 2/2.</text>
</comment>
<dbReference type="PROSITE" id="PS00630">
    <property type="entry name" value="IMP_2"/>
    <property type="match status" value="1"/>
</dbReference>
<dbReference type="Proteomes" id="UP000008711">
    <property type="component" value="Unassembled WGS sequence"/>
</dbReference>
<dbReference type="InterPro" id="IPR020550">
    <property type="entry name" value="Inositol_monophosphatase_CS"/>
</dbReference>
<keyword evidence="7 17" id="KW-0812">Transmembrane</keyword>
<proteinExistence type="inferred from homology"/>
<feature type="binding site" evidence="16">
    <location>
        <position position="127"/>
    </location>
    <ligand>
        <name>Mg(2+)</name>
        <dbReference type="ChEBI" id="CHEBI:18420"/>
        <label>1</label>
        <note>catalytic</note>
    </ligand>
</feature>
<evidence type="ECO:0000256" key="16">
    <source>
        <dbReference type="PIRSR" id="PIRSR600760-2"/>
    </source>
</evidence>
<feature type="binding site" evidence="16">
    <location>
        <position position="292"/>
    </location>
    <ligand>
        <name>Mg(2+)</name>
        <dbReference type="ChEBI" id="CHEBI:18420"/>
        <label>1</label>
        <note>catalytic</note>
    </ligand>
</feature>
<name>B3NWQ7_DROER</name>
<dbReference type="SUPFAM" id="SSF56655">
    <property type="entry name" value="Carbohydrate phosphatase"/>
    <property type="match status" value="1"/>
</dbReference>
<keyword evidence="10 16" id="KW-0460">Magnesium</keyword>
<dbReference type="OMA" id="DELHKQP"/>
<evidence type="ECO:0000256" key="2">
    <source>
        <dbReference type="ARBA" id="ARBA00001946"/>
    </source>
</evidence>
<dbReference type="GO" id="GO:0046872">
    <property type="term" value="F:metal ion binding"/>
    <property type="evidence" value="ECO:0007669"/>
    <property type="project" value="UniProtKB-KW"/>
</dbReference>
<evidence type="ECO:0000256" key="13">
    <source>
        <dbReference type="ARBA" id="ARBA00042119"/>
    </source>
</evidence>
<evidence type="ECO:0000256" key="1">
    <source>
        <dbReference type="ARBA" id="ARBA00001033"/>
    </source>
</evidence>
<dbReference type="EC" id="3.1.3.25" evidence="6"/>
<reference evidence="18 19" key="1">
    <citation type="journal article" date="2007" name="Nature">
        <title>Evolution of genes and genomes on the Drosophila phylogeny.</title>
        <authorList>
            <consortium name="Drosophila 12 Genomes Consortium"/>
            <person name="Clark A.G."/>
            <person name="Eisen M.B."/>
            <person name="Smith D.R."/>
            <person name="Bergman C.M."/>
            <person name="Oliver B."/>
            <person name="Markow T.A."/>
            <person name="Kaufman T.C."/>
            <person name="Kellis M."/>
            <person name="Gelbart W."/>
            <person name="Iyer V.N."/>
            <person name="Pollard D.A."/>
            <person name="Sackton T.B."/>
            <person name="Larracuente A.M."/>
            <person name="Singh N.D."/>
            <person name="Abad J.P."/>
            <person name="Abt D.N."/>
            <person name="Adryan B."/>
            <person name="Aguade M."/>
            <person name="Akashi H."/>
            <person name="Anderson W.W."/>
            <person name="Aquadro C.F."/>
            <person name="Ardell D.H."/>
            <person name="Arguello R."/>
            <person name="Artieri C.G."/>
            <person name="Barbash D.A."/>
            <person name="Barker D."/>
            <person name="Barsanti P."/>
            <person name="Batterham P."/>
            <person name="Batzoglou S."/>
            <person name="Begun D."/>
            <person name="Bhutkar A."/>
            <person name="Blanco E."/>
            <person name="Bosak S.A."/>
            <person name="Bradley R.K."/>
            <person name="Brand A.D."/>
            <person name="Brent M.R."/>
            <person name="Brooks A.N."/>
            <person name="Brown R.H."/>
            <person name="Butlin R.K."/>
            <person name="Caggese C."/>
            <person name="Calvi B.R."/>
            <person name="Bernardo de Carvalho A."/>
            <person name="Caspi A."/>
            <person name="Castrezana S."/>
            <person name="Celniker S.E."/>
            <person name="Chang J.L."/>
            <person name="Chapple C."/>
            <person name="Chatterji S."/>
            <person name="Chinwalla A."/>
            <person name="Civetta A."/>
            <person name="Clifton S.W."/>
            <person name="Comeron J.M."/>
            <person name="Costello J.C."/>
            <person name="Coyne J.A."/>
            <person name="Daub J."/>
            <person name="David R.G."/>
            <person name="Delcher A.L."/>
            <person name="Delehaunty K."/>
            <person name="Do C.B."/>
            <person name="Ebling H."/>
            <person name="Edwards K."/>
            <person name="Eickbush T."/>
            <person name="Evans J.D."/>
            <person name="Filipski A."/>
            <person name="Findeiss S."/>
            <person name="Freyhult E."/>
            <person name="Fulton L."/>
            <person name="Fulton R."/>
            <person name="Garcia A.C."/>
            <person name="Gardiner A."/>
            <person name="Garfield D.A."/>
            <person name="Garvin B.E."/>
            <person name="Gibson G."/>
            <person name="Gilbert D."/>
            <person name="Gnerre S."/>
            <person name="Godfrey J."/>
            <person name="Good R."/>
            <person name="Gotea V."/>
            <person name="Gravely B."/>
            <person name="Greenberg A.J."/>
            <person name="Griffiths-Jones S."/>
            <person name="Gross S."/>
            <person name="Guigo R."/>
            <person name="Gustafson E.A."/>
            <person name="Haerty W."/>
            <person name="Hahn M.W."/>
            <person name="Halligan D.L."/>
            <person name="Halpern A.L."/>
            <person name="Halter G.M."/>
            <person name="Han M.V."/>
            <person name="Heger A."/>
            <person name="Hillier L."/>
            <person name="Hinrichs A.S."/>
            <person name="Holmes I."/>
            <person name="Hoskins R.A."/>
            <person name="Hubisz M.J."/>
            <person name="Hultmark D."/>
            <person name="Huntley M.A."/>
            <person name="Jaffe D.B."/>
            <person name="Jagadeeshan S."/>
            <person name="Jeck W.R."/>
            <person name="Johnson J."/>
            <person name="Jones C.D."/>
            <person name="Jordan W.C."/>
            <person name="Karpen G.H."/>
            <person name="Kataoka E."/>
            <person name="Keightley P.D."/>
            <person name="Kheradpour P."/>
            <person name="Kirkness E.F."/>
            <person name="Koerich L.B."/>
            <person name="Kristiansen K."/>
            <person name="Kudrna D."/>
            <person name="Kulathinal R.J."/>
            <person name="Kumar S."/>
            <person name="Kwok R."/>
            <person name="Lander E."/>
            <person name="Langley C.H."/>
            <person name="Lapoint R."/>
            <person name="Lazzaro B.P."/>
            <person name="Lee S.J."/>
            <person name="Levesque L."/>
            <person name="Li R."/>
            <person name="Lin C.F."/>
            <person name="Lin M.F."/>
            <person name="Lindblad-Toh K."/>
            <person name="Llopart A."/>
            <person name="Long M."/>
            <person name="Low L."/>
            <person name="Lozovsky E."/>
            <person name="Lu J."/>
            <person name="Luo M."/>
            <person name="Machado C.A."/>
            <person name="Makalowski W."/>
            <person name="Marzo M."/>
            <person name="Matsuda M."/>
            <person name="Matzkin L."/>
            <person name="McAllister B."/>
            <person name="McBride C.S."/>
            <person name="McKernan B."/>
            <person name="McKernan K."/>
            <person name="Mendez-Lago M."/>
            <person name="Minx P."/>
            <person name="Mollenhauer M.U."/>
            <person name="Montooth K."/>
            <person name="Mount S.M."/>
            <person name="Mu X."/>
            <person name="Myers E."/>
            <person name="Negre B."/>
            <person name="Newfeld S."/>
            <person name="Nielsen R."/>
            <person name="Noor M.A."/>
            <person name="O'Grady P."/>
            <person name="Pachter L."/>
            <person name="Papaceit M."/>
            <person name="Parisi M.J."/>
            <person name="Parisi M."/>
            <person name="Parts L."/>
            <person name="Pedersen J.S."/>
            <person name="Pesole G."/>
            <person name="Phillippy A.M."/>
            <person name="Ponting C.P."/>
            <person name="Pop M."/>
            <person name="Porcelli D."/>
            <person name="Powell J.R."/>
            <person name="Prohaska S."/>
            <person name="Pruitt K."/>
            <person name="Puig M."/>
            <person name="Quesneville H."/>
            <person name="Ram K.R."/>
            <person name="Rand D."/>
            <person name="Rasmussen M.D."/>
            <person name="Reed L.K."/>
            <person name="Reenan R."/>
            <person name="Reily A."/>
            <person name="Remington K.A."/>
            <person name="Rieger T.T."/>
            <person name="Ritchie M.G."/>
            <person name="Robin C."/>
            <person name="Rogers Y.H."/>
            <person name="Rohde C."/>
            <person name="Rozas J."/>
            <person name="Rubenfield M.J."/>
            <person name="Ruiz A."/>
            <person name="Russo S."/>
            <person name="Salzberg S.L."/>
            <person name="Sanchez-Gracia A."/>
            <person name="Saranga D.J."/>
            <person name="Sato H."/>
            <person name="Schaeffer S.W."/>
            <person name="Schatz M.C."/>
            <person name="Schlenke T."/>
            <person name="Schwartz R."/>
            <person name="Segarra C."/>
            <person name="Singh R.S."/>
            <person name="Sirot L."/>
            <person name="Sirota M."/>
            <person name="Sisneros N.B."/>
            <person name="Smith C.D."/>
            <person name="Smith T.F."/>
            <person name="Spieth J."/>
            <person name="Stage D.E."/>
            <person name="Stark A."/>
            <person name="Stephan W."/>
            <person name="Strausberg R.L."/>
            <person name="Strempel S."/>
            <person name="Sturgill D."/>
            <person name="Sutton G."/>
            <person name="Sutton G.G."/>
            <person name="Tao W."/>
            <person name="Teichmann S."/>
            <person name="Tobari Y.N."/>
            <person name="Tomimura Y."/>
            <person name="Tsolas J.M."/>
            <person name="Valente V.L."/>
            <person name="Venter E."/>
            <person name="Venter J.C."/>
            <person name="Vicario S."/>
            <person name="Vieira F.G."/>
            <person name="Vilella A.J."/>
            <person name="Villasante A."/>
            <person name="Walenz B."/>
            <person name="Wang J."/>
            <person name="Wasserman M."/>
            <person name="Watts T."/>
            <person name="Wilson D."/>
            <person name="Wilson R.K."/>
            <person name="Wing R.A."/>
            <person name="Wolfner M.F."/>
            <person name="Wong A."/>
            <person name="Wong G.K."/>
            <person name="Wu C.I."/>
            <person name="Wu G."/>
            <person name="Yamamoto D."/>
            <person name="Yang H.P."/>
            <person name="Yang S.P."/>
            <person name="Yorke J.A."/>
            <person name="Yoshida K."/>
            <person name="Zdobnov E."/>
            <person name="Zhang P."/>
            <person name="Zhang Y."/>
            <person name="Zimin A.V."/>
            <person name="Baldwin J."/>
            <person name="Abdouelleil A."/>
            <person name="Abdulkadir J."/>
            <person name="Abebe A."/>
            <person name="Abera B."/>
            <person name="Abreu J."/>
            <person name="Acer S.C."/>
            <person name="Aftuck L."/>
            <person name="Alexander A."/>
            <person name="An P."/>
            <person name="Anderson E."/>
            <person name="Anderson S."/>
            <person name="Arachi H."/>
            <person name="Azer M."/>
            <person name="Bachantsang P."/>
            <person name="Barry A."/>
            <person name="Bayul T."/>
            <person name="Berlin A."/>
            <person name="Bessette D."/>
            <person name="Bloom T."/>
            <person name="Blye J."/>
            <person name="Boguslavskiy L."/>
            <person name="Bonnet C."/>
            <person name="Boukhgalter B."/>
            <person name="Bourzgui I."/>
            <person name="Brown A."/>
            <person name="Cahill P."/>
            <person name="Channer S."/>
            <person name="Cheshatsang Y."/>
            <person name="Chuda L."/>
            <person name="Citroen M."/>
            <person name="Collymore A."/>
            <person name="Cooke P."/>
            <person name="Costello M."/>
            <person name="D'Aco K."/>
            <person name="Daza R."/>
            <person name="De Haan G."/>
            <person name="DeGray S."/>
            <person name="DeMaso C."/>
            <person name="Dhargay N."/>
            <person name="Dooley K."/>
            <person name="Dooley E."/>
            <person name="Doricent M."/>
            <person name="Dorje P."/>
            <person name="Dorjee K."/>
            <person name="Dupes A."/>
            <person name="Elong R."/>
            <person name="Falk J."/>
            <person name="Farina A."/>
            <person name="Faro S."/>
            <person name="Ferguson D."/>
            <person name="Fisher S."/>
            <person name="Foley C.D."/>
            <person name="Franke A."/>
            <person name="Friedrich D."/>
            <person name="Gadbois L."/>
            <person name="Gearin G."/>
            <person name="Gearin C.R."/>
            <person name="Giannoukos G."/>
            <person name="Goode T."/>
            <person name="Graham J."/>
            <person name="Grandbois E."/>
            <person name="Grewal S."/>
            <person name="Gyaltsen K."/>
            <person name="Hafez N."/>
            <person name="Hagos B."/>
            <person name="Hall J."/>
            <person name="Henson C."/>
            <person name="Hollinger A."/>
            <person name="Honan T."/>
            <person name="Huard M.D."/>
            <person name="Hughes L."/>
            <person name="Hurhula B."/>
            <person name="Husby M.E."/>
            <person name="Kamat A."/>
            <person name="Kanga B."/>
            <person name="Kashin S."/>
            <person name="Khazanovich D."/>
            <person name="Kisner P."/>
            <person name="Lance K."/>
            <person name="Lara M."/>
            <person name="Lee W."/>
            <person name="Lennon N."/>
            <person name="Letendre F."/>
            <person name="LeVine R."/>
            <person name="Lipovsky A."/>
            <person name="Liu X."/>
            <person name="Liu J."/>
            <person name="Liu S."/>
            <person name="Lokyitsang T."/>
            <person name="Lokyitsang Y."/>
            <person name="Lubonja R."/>
            <person name="Lui A."/>
            <person name="MacDonald P."/>
            <person name="Magnisalis V."/>
            <person name="Maru K."/>
            <person name="Matthews C."/>
            <person name="McCusker W."/>
            <person name="McDonough S."/>
            <person name="Mehta T."/>
            <person name="Meldrim J."/>
            <person name="Meneus L."/>
            <person name="Mihai O."/>
            <person name="Mihalev A."/>
            <person name="Mihova T."/>
            <person name="Mittelman R."/>
            <person name="Mlenga V."/>
            <person name="Montmayeur A."/>
            <person name="Mulrain L."/>
            <person name="Navidi A."/>
            <person name="Naylor J."/>
            <person name="Negash T."/>
            <person name="Nguyen T."/>
            <person name="Nguyen N."/>
            <person name="Nicol R."/>
            <person name="Norbu C."/>
            <person name="Norbu N."/>
            <person name="Novod N."/>
            <person name="O'Neill B."/>
            <person name="Osman S."/>
            <person name="Markiewicz E."/>
            <person name="Oyono O.L."/>
            <person name="Patti C."/>
            <person name="Phunkhang P."/>
            <person name="Pierre F."/>
            <person name="Priest M."/>
            <person name="Raghuraman S."/>
            <person name="Rege F."/>
            <person name="Reyes R."/>
            <person name="Rise C."/>
            <person name="Rogov P."/>
            <person name="Ross K."/>
            <person name="Ryan E."/>
            <person name="Settipalli S."/>
            <person name="Shea T."/>
            <person name="Sherpa N."/>
            <person name="Shi L."/>
            <person name="Shih D."/>
            <person name="Sparrow T."/>
            <person name="Spaulding J."/>
            <person name="Stalker J."/>
            <person name="Stange-Thomann N."/>
            <person name="Stavropoulos S."/>
            <person name="Stone C."/>
            <person name="Strader C."/>
            <person name="Tesfaye S."/>
            <person name="Thomson T."/>
            <person name="Thoulutsang Y."/>
            <person name="Thoulutsang D."/>
            <person name="Topham K."/>
            <person name="Topping I."/>
            <person name="Tsamla T."/>
            <person name="Vassiliev H."/>
            <person name="Vo A."/>
            <person name="Wangchuk T."/>
            <person name="Wangdi T."/>
            <person name="Weiand M."/>
            <person name="Wilkinson J."/>
            <person name="Wilson A."/>
            <person name="Yadav S."/>
            <person name="Young G."/>
            <person name="Yu Q."/>
            <person name="Zembek L."/>
            <person name="Zhong D."/>
            <person name="Zimmer A."/>
            <person name="Zwirko Z."/>
            <person name="Jaffe D.B."/>
            <person name="Alvarez P."/>
            <person name="Brockman W."/>
            <person name="Butler J."/>
            <person name="Chin C."/>
            <person name="Gnerre S."/>
            <person name="Grabherr M."/>
            <person name="Kleber M."/>
            <person name="Mauceli E."/>
            <person name="MacCallum I."/>
        </authorList>
    </citation>
    <scope>NUCLEOTIDE SEQUENCE [LARGE SCALE GENOMIC DNA]</scope>
    <source>
        <strain evidence="18 19">TSC#14021-0224.01</strain>
    </source>
</reference>
<evidence type="ECO:0000313" key="19">
    <source>
        <dbReference type="Proteomes" id="UP000008711"/>
    </source>
</evidence>
<evidence type="ECO:0000256" key="6">
    <source>
        <dbReference type="ARBA" id="ARBA00013106"/>
    </source>
</evidence>
<dbReference type="FunFam" id="3.40.190.80:FF:000007">
    <property type="entry name" value="Blast:Putative inositol monophosphatase 3"/>
    <property type="match status" value="1"/>
</dbReference>
<dbReference type="Gene3D" id="3.40.190.80">
    <property type="match status" value="1"/>
</dbReference>
<sequence length="355" mass="39351">MSEAKMNGRSIRIHRLPATIVAIILTIFLVYFLNFHQEERPAIYGMLRSENPNRVNLRKMLIAAIQAAQRGGLEVLDVARSRQLKERSKGKTDEGVNDPFTDADGRSHCVMKQGLQRIFPRVQIFSEEDKEHCKQAHGYDLDPTVLHETAQIPDVTVNAQDVTVWVDPLDATKEFTEELYEYVTTMVCVAVAGRPIIGVIHSPFNGQTAWAWVGNSMSEYLSNLHPRHSANHQAPIITVSRSHTAGAKDLARGIFGEEVSLLTAAGAGYKVLQVVANNATAYLHTSKIKKWDICAGDAILHALGGTMTTLNDQLINYGPGESPVNKEGLLATLEQHDEYMDKLSKYREAHNGKLA</sequence>
<dbReference type="PhylomeDB" id="B3NWQ7"/>
<evidence type="ECO:0000256" key="12">
    <source>
        <dbReference type="ARBA" id="ARBA00023136"/>
    </source>
</evidence>
<evidence type="ECO:0000256" key="9">
    <source>
        <dbReference type="ARBA" id="ARBA00022801"/>
    </source>
</evidence>
<dbReference type="eggNOG" id="KOG3853">
    <property type="taxonomic scope" value="Eukaryota"/>
</dbReference>
<dbReference type="GO" id="GO:0005794">
    <property type="term" value="C:Golgi apparatus"/>
    <property type="evidence" value="ECO:0007669"/>
    <property type="project" value="UniProtKB-ARBA"/>
</dbReference>
<dbReference type="OrthoDB" id="74460at2759"/>
<dbReference type="InterPro" id="IPR000760">
    <property type="entry name" value="Inositol_monophosphatase-like"/>
</dbReference>
<dbReference type="Pfam" id="PF00459">
    <property type="entry name" value="Inositol_P"/>
    <property type="match status" value="1"/>
</dbReference>
<keyword evidence="11 17" id="KW-1133">Transmembrane helix</keyword>
<dbReference type="EMBL" id="CH954180">
    <property type="protein sequence ID" value="EDV47219.1"/>
    <property type="molecule type" value="Genomic_DNA"/>
</dbReference>
<dbReference type="PANTHER" id="PTHR43028">
    <property type="entry name" value="3'(2'),5'-BISPHOSPHATE NUCLEOTIDASE 1"/>
    <property type="match status" value="1"/>
</dbReference>
<dbReference type="FunFam" id="3.30.540.10:FF:000012">
    <property type="entry name" value="Blast:Putative inositol monophosphatase 3"/>
    <property type="match status" value="1"/>
</dbReference>
<feature type="binding site" evidence="16">
    <location>
        <position position="169"/>
    </location>
    <ligand>
        <name>Mg(2+)</name>
        <dbReference type="ChEBI" id="CHEBI:18420"/>
        <label>1</label>
        <note>catalytic</note>
    </ligand>
</feature>
<keyword evidence="9" id="KW-0378">Hydrolase</keyword>
<feature type="binding site" evidence="16">
    <location>
        <position position="167"/>
    </location>
    <ligand>
        <name>Mg(2+)</name>
        <dbReference type="ChEBI" id="CHEBI:18420"/>
        <label>1</label>
        <note>catalytic</note>
    </ligand>
</feature>
<dbReference type="InterPro" id="IPR050725">
    <property type="entry name" value="CysQ/Inositol_MonoPase"/>
</dbReference>
<evidence type="ECO:0000256" key="17">
    <source>
        <dbReference type="SAM" id="Phobius"/>
    </source>
</evidence>
<keyword evidence="19" id="KW-1185">Reference proteome</keyword>
<dbReference type="GO" id="GO:0016020">
    <property type="term" value="C:membrane"/>
    <property type="evidence" value="ECO:0007669"/>
    <property type="project" value="UniProtKB-SubCell"/>
</dbReference>
<dbReference type="KEGG" id="der:6551071"/>
<organism evidence="18 19">
    <name type="scientific">Drosophila erecta</name>
    <name type="common">Fruit fly</name>
    <dbReference type="NCBI Taxonomy" id="7220"/>
    <lineage>
        <taxon>Eukaryota</taxon>
        <taxon>Metazoa</taxon>
        <taxon>Ecdysozoa</taxon>
        <taxon>Arthropoda</taxon>
        <taxon>Hexapoda</taxon>
        <taxon>Insecta</taxon>
        <taxon>Pterygota</taxon>
        <taxon>Neoptera</taxon>
        <taxon>Endopterygota</taxon>
        <taxon>Diptera</taxon>
        <taxon>Brachycera</taxon>
        <taxon>Muscomorpha</taxon>
        <taxon>Ephydroidea</taxon>
        <taxon>Drosophilidae</taxon>
        <taxon>Drosophila</taxon>
        <taxon>Sophophora</taxon>
    </lineage>
</organism>
<dbReference type="HOGENOM" id="CLU_034742_0_1_1"/>
<evidence type="ECO:0000256" key="7">
    <source>
        <dbReference type="ARBA" id="ARBA00022692"/>
    </source>
</evidence>
<accession>B3NWQ7</accession>
<reference evidence="18 19" key="2">
    <citation type="journal article" date="2008" name="Bioinformatics">
        <title>Assembly reconciliation.</title>
        <authorList>
            <person name="Zimin A.V."/>
            <person name="Smith D.R."/>
            <person name="Sutton G."/>
            <person name="Yorke J.A."/>
        </authorList>
    </citation>
    <scope>NUCLEOTIDE SEQUENCE [LARGE SCALE GENOMIC DNA]</scope>
    <source>
        <strain evidence="18 19">TSC#14021-0224.01</strain>
    </source>
</reference>
<evidence type="ECO:0000256" key="11">
    <source>
        <dbReference type="ARBA" id="ARBA00022989"/>
    </source>
</evidence>
<comment type="cofactor">
    <cofactor evidence="2 16">
        <name>Mg(2+)</name>
        <dbReference type="ChEBI" id="CHEBI:18420"/>
    </cofactor>
</comment>
<keyword evidence="12 17" id="KW-0472">Membrane</keyword>